<organism evidence="1 2">
    <name type="scientific">Nitrospira japonica</name>
    <dbReference type="NCBI Taxonomy" id="1325564"/>
    <lineage>
        <taxon>Bacteria</taxon>
        <taxon>Pseudomonadati</taxon>
        <taxon>Nitrospirota</taxon>
        <taxon>Nitrospiria</taxon>
        <taxon>Nitrospirales</taxon>
        <taxon>Nitrospiraceae</taxon>
        <taxon>Nitrospira</taxon>
    </lineage>
</organism>
<accession>A0A1W1I5W8</accession>
<keyword evidence="2" id="KW-1185">Reference proteome</keyword>
<gene>
    <name evidence="1" type="ORF">NSJP_2203</name>
</gene>
<reference evidence="1 2" key="1">
    <citation type="submission" date="2017-03" db="EMBL/GenBank/DDBJ databases">
        <authorList>
            <person name="Afonso C.L."/>
            <person name="Miller P.J."/>
            <person name="Scott M.A."/>
            <person name="Spackman E."/>
            <person name="Goraichik I."/>
            <person name="Dimitrov K.M."/>
            <person name="Suarez D.L."/>
            <person name="Swayne D.E."/>
        </authorList>
    </citation>
    <scope>NUCLEOTIDE SEQUENCE [LARGE SCALE GENOMIC DNA]</scope>
    <source>
        <strain evidence="1">Genome sequencing of Nitrospira japonica strain NJ11</strain>
    </source>
</reference>
<proteinExistence type="predicted"/>
<name>A0A1W1I5W8_9BACT</name>
<evidence type="ECO:0000313" key="2">
    <source>
        <dbReference type="Proteomes" id="UP000192042"/>
    </source>
</evidence>
<evidence type="ECO:0000313" key="1">
    <source>
        <dbReference type="EMBL" id="SLM48375.1"/>
    </source>
</evidence>
<dbReference type="KEGG" id="nja:NSJP_2203"/>
<dbReference type="AlphaFoldDB" id="A0A1W1I5W8"/>
<dbReference type="Proteomes" id="UP000192042">
    <property type="component" value="Chromosome I"/>
</dbReference>
<sequence length="83" mass="9496">MRKLQTSRMGVKIGSSQVMCLDSRSHLLNSMVRWTTGMLLARSYLYEFRRLNDTGQVRINLSASPKRVKTGRGSRLPPACLRR</sequence>
<dbReference type="EMBL" id="LT828648">
    <property type="protein sequence ID" value="SLM48375.1"/>
    <property type="molecule type" value="Genomic_DNA"/>
</dbReference>
<protein>
    <submittedName>
        <fullName evidence="1">Uncharacterized protein</fullName>
    </submittedName>
</protein>